<comment type="similarity">
    <text evidence="1 7">Belongs to the peptidase M3 family.</text>
</comment>
<dbReference type="InterPro" id="IPR024079">
    <property type="entry name" value="MetalloPept_cat_dom_sf"/>
</dbReference>
<comment type="cofactor">
    <cofactor evidence="7">
        <name>Zn(2+)</name>
        <dbReference type="ChEBI" id="CHEBI:29105"/>
    </cofactor>
    <text evidence="7">Binds 1 zinc ion.</text>
</comment>
<dbReference type="InterPro" id="IPR034005">
    <property type="entry name" value="M3A_DCP"/>
</dbReference>
<dbReference type="PANTHER" id="PTHR43660:SF1">
    <property type="entry name" value="DIPEPTIDYL CARBOXYPEPTIDASE"/>
    <property type="match status" value="1"/>
</dbReference>
<dbReference type="Gene3D" id="1.10.1370.10">
    <property type="entry name" value="Neurolysin, domain 3"/>
    <property type="match status" value="1"/>
</dbReference>
<evidence type="ECO:0000256" key="1">
    <source>
        <dbReference type="ARBA" id="ARBA00006040"/>
    </source>
</evidence>
<dbReference type="Proteomes" id="UP000199564">
    <property type="component" value="Unassembled WGS sequence"/>
</dbReference>
<dbReference type="FunFam" id="3.40.390.10:FF:000009">
    <property type="entry name" value="Oligopeptidase A"/>
    <property type="match status" value="1"/>
</dbReference>
<dbReference type="GO" id="GO:0004222">
    <property type="term" value="F:metalloendopeptidase activity"/>
    <property type="evidence" value="ECO:0007669"/>
    <property type="project" value="InterPro"/>
</dbReference>
<dbReference type="InterPro" id="IPR045090">
    <property type="entry name" value="Pept_M3A_M3B"/>
</dbReference>
<dbReference type="PANTHER" id="PTHR43660">
    <property type="entry name" value="DIPEPTIDYL CARBOXYPEPTIDASE"/>
    <property type="match status" value="1"/>
</dbReference>
<organism evidence="9 10">
    <name type="scientific">Algoriphagus ornithinivorans</name>
    <dbReference type="NCBI Taxonomy" id="226506"/>
    <lineage>
        <taxon>Bacteria</taxon>
        <taxon>Pseudomonadati</taxon>
        <taxon>Bacteroidota</taxon>
        <taxon>Cytophagia</taxon>
        <taxon>Cytophagales</taxon>
        <taxon>Cyclobacteriaceae</taxon>
        <taxon>Algoriphagus</taxon>
    </lineage>
</organism>
<evidence type="ECO:0000256" key="4">
    <source>
        <dbReference type="ARBA" id="ARBA00022801"/>
    </source>
</evidence>
<dbReference type="GO" id="GO:0046872">
    <property type="term" value="F:metal ion binding"/>
    <property type="evidence" value="ECO:0007669"/>
    <property type="project" value="UniProtKB-UniRule"/>
</dbReference>
<dbReference type="EMBL" id="FOVW01000002">
    <property type="protein sequence ID" value="SFN77936.1"/>
    <property type="molecule type" value="Genomic_DNA"/>
</dbReference>
<keyword evidence="5 7" id="KW-0862">Zinc</keyword>
<name>A0A1I5BT64_9BACT</name>
<dbReference type="Gene3D" id="1.20.1050.40">
    <property type="entry name" value="Endopeptidase. Chain P, domain 1"/>
    <property type="match status" value="1"/>
</dbReference>
<feature type="domain" description="Peptidase M3A/M3B catalytic" evidence="8">
    <location>
        <begin position="227"/>
        <end position="673"/>
    </location>
</feature>
<dbReference type="SUPFAM" id="SSF55486">
    <property type="entry name" value="Metalloproteases ('zincins'), catalytic domain"/>
    <property type="match status" value="1"/>
</dbReference>
<dbReference type="InterPro" id="IPR024077">
    <property type="entry name" value="Neurolysin/TOP_dom2"/>
</dbReference>
<evidence type="ECO:0000256" key="5">
    <source>
        <dbReference type="ARBA" id="ARBA00022833"/>
    </source>
</evidence>
<dbReference type="Gene3D" id="3.40.390.10">
    <property type="entry name" value="Collagenase (Catalytic Domain)"/>
    <property type="match status" value="1"/>
</dbReference>
<protein>
    <submittedName>
        <fullName evidence="9">Peptidyl-dipeptidase Dcp</fullName>
    </submittedName>
</protein>
<evidence type="ECO:0000256" key="6">
    <source>
        <dbReference type="ARBA" id="ARBA00023049"/>
    </source>
</evidence>
<dbReference type="GO" id="GO:0006508">
    <property type="term" value="P:proteolysis"/>
    <property type="evidence" value="ECO:0007669"/>
    <property type="project" value="UniProtKB-KW"/>
</dbReference>
<keyword evidence="2 7" id="KW-0645">Protease</keyword>
<keyword evidence="10" id="KW-1185">Reference proteome</keyword>
<dbReference type="AlphaFoldDB" id="A0A1I5BT64"/>
<evidence type="ECO:0000313" key="10">
    <source>
        <dbReference type="Proteomes" id="UP000199564"/>
    </source>
</evidence>
<dbReference type="GO" id="GO:0005829">
    <property type="term" value="C:cytosol"/>
    <property type="evidence" value="ECO:0007669"/>
    <property type="project" value="TreeGrafter"/>
</dbReference>
<keyword evidence="3 7" id="KW-0479">Metal-binding</keyword>
<evidence type="ECO:0000256" key="7">
    <source>
        <dbReference type="RuleBase" id="RU003435"/>
    </source>
</evidence>
<dbReference type="Pfam" id="PF01432">
    <property type="entry name" value="Peptidase_M3"/>
    <property type="match status" value="1"/>
</dbReference>
<dbReference type="InterPro" id="IPR001567">
    <property type="entry name" value="Pept_M3A_M3B_dom"/>
</dbReference>
<evidence type="ECO:0000313" key="9">
    <source>
        <dbReference type="EMBL" id="SFN77936.1"/>
    </source>
</evidence>
<dbReference type="STRING" id="226506.SAMN04488519_10229"/>
<dbReference type="CDD" id="cd06456">
    <property type="entry name" value="M3A_DCP"/>
    <property type="match status" value="1"/>
</dbReference>
<proteinExistence type="inferred from homology"/>
<dbReference type="RefSeq" id="WP_091649792.1">
    <property type="nucleotide sequence ID" value="NZ_FOVW01000002.1"/>
</dbReference>
<evidence type="ECO:0000256" key="3">
    <source>
        <dbReference type="ARBA" id="ARBA00022723"/>
    </source>
</evidence>
<dbReference type="InterPro" id="IPR024080">
    <property type="entry name" value="Neurolysin/TOP_N"/>
</dbReference>
<accession>A0A1I5BT64</accession>
<keyword evidence="6 7" id="KW-0482">Metalloprotease</keyword>
<dbReference type="GO" id="GO:0004180">
    <property type="term" value="F:carboxypeptidase activity"/>
    <property type="evidence" value="ECO:0007669"/>
    <property type="project" value="TreeGrafter"/>
</dbReference>
<evidence type="ECO:0000259" key="8">
    <source>
        <dbReference type="Pfam" id="PF01432"/>
    </source>
</evidence>
<keyword evidence="4 7" id="KW-0378">Hydrolase</keyword>
<evidence type="ECO:0000256" key="2">
    <source>
        <dbReference type="ARBA" id="ARBA00022670"/>
    </source>
</evidence>
<reference evidence="10" key="1">
    <citation type="submission" date="2016-10" db="EMBL/GenBank/DDBJ databases">
        <authorList>
            <person name="Varghese N."/>
            <person name="Submissions S."/>
        </authorList>
    </citation>
    <scope>NUCLEOTIDE SEQUENCE [LARGE SCALE GENOMIC DNA]</scope>
    <source>
        <strain evidence="10">DSM 15282</strain>
    </source>
</reference>
<sequence length="679" mass="78146">MSNPLLREFNTPFDTAPFDKIKTEHFMPAIQEGIRLAKEEIESIKSQALPTFENTIEALDLAGKKLGIISGIFFNLNSAETSDEIQKLAREISPLLTQHSNDILLDKDLFLRVQQIFKQQDELNLSPEQKTLLEKTYKAFVRNGANLSEKDADKLRKIDQELAQLSLQFGENVLAETNKFVHFVSEESEVEGLPDSIKEAAAQTGEEKGKAGQWAFTLDYPSYIPAMTYLKNRELRKKLFIAYNTKSSKGDELDNQETIKKILNLRHQRAHLLGYSSHSHFVLEERMAKSPKAVMDFLENLLVQAKPKAEEELEELSKFANDLDSLERLEKWDFAYYSELLKKEKYELDDELLRPYFQLENVIDGVFQTAGKLYGLKFKANQEIPVYHKDVTAYEVQDLQGNHISVFYADFFPRPGKRNGAWMTSYKGQFKLEEKDQRPHVSIVCNFTKPTKSKPSLLTFNEVTTLFHEFGHALHGMLANSKYESLSGTSVFWDFVELPSQIFENWCYEKECLDLFAKHYETGEKIPEDLIERIKKASNYLQGYQTVRQISFGLLDMAYHSQDPSQIEDIFDFEKEVMKKTELLPPVPNTLMSTAFSHIFQGGYSSGYYSYKWAEVLDADAFELFQEKGVFDEETAKSFQKNILAAGGTEHPSILYKRFRGRDPQPDALMRRAGLVKKQ</sequence>
<gene>
    <name evidence="9" type="ORF">SAMN04488519_10229</name>
</gene>